<keyword evidence="2" id="KW-1185">Reference proteome</keyword>
<proteinExistence type="predicted"/>
<evidence type="ECO:0000313" key="1">
    <source>
        <dbReference type="EMBL" id="RNA35808.1"/>
    </source>
</evidence>
<organism evidence="1 2">
    <name type="scientific">Brachionus plicatilis</name>
    <name type="common">Marine rotifer</name>
    <name type="synonym">Brachionus muelleri</name>
    <dbReference type="NCBI Taxonomy" id="10195"/>
    <lineage>
        <taxon>Eukaryota</taxon>
        <taxon>Metazoa</taxon>
        <taxon>Spiralia</taxon>
        <taxon>Gnathifera</taxon>
        <taxon>Rotifera</taxon>
        <taxon>Eurotatoria</taxon>
        <taxon>Monogononta</taxon>
        <taxon>Pseudotrocha</taxon>
        <taxon>Ploima</taxon>
        <taxon>Brachionidae</taxon>
        <taxon>Brachionus</taxon>
    </lineage>
</organism>
<dbReference type="Proteomes" id="UP000276133">
    <property type="component" value="Unassembled WGS sequence"/>
</dbReference>
<comment type="caution">
    <text evidence="1">The sequence shown here is derived from an EMBL/GenBank/DDBJ whole genome shotgun (WGS) entry which is preliminary data.</text>
</comment>
<accession>A0A3M7SJV9</accession>
<dbReference type="EMBL" id="REGN01001284">
    <property type="protein sequence ID" value="RNA35808.1"/>
    <property type="molecule type" value="Genomic_DNA"/>
</dbReference>
<protein>
    <submittedName>
        <fullName evidence="1">Uncharacterized protein</fullName>
    </submittedName>
</protein>
<gene>
    <name evidence="1" type="ORF">BpHYR1_001898</name>
</gene>
<dbReference type="AlphaFoldDB" id="A0A3M7SJV9"/>
<sequence length="149" mass="17311">MSKQKISKIKNIERLFQIIHISKMNSSPFINRLRSNPNYKLSDPIPTKNRIDKKATPVVNAYEEDENYLANISIEDELTQEKFDSNVIESLTDVFNKLATKEDEIDTWELQKSQKGGYKLYSLGYGNLVERPSLKEIETATTVYWKCDK</sequence>
<reference evidence="1 2" key="1">
    <citation type="journal article" date="2018" name="Sci. Rep.">
        <title>Genomic signatures of local adaptation to the degree of environmental predictability in rotifers.</title>
        <authorList>
            <person name="Franch-Gras L."/>
            <person name="Hahn C."/>
            <person name="Garcia-Roger E.M."/>
            <person name="Carmona M.J."/>
            <person name="Serra M."/>
            <person name="Gomez A."/>
        </authorList>
    </citation>
    <scope>NUCLEOTIDE SEQUENCE [LARGE SCALE GENOMIC DNA]</scope>
    <source>
        <strain evidence="1">HYR1</strain>
    </source>
</reference>
<evidence type="ECO:0000313" key="2">
    <source>
        <dbReference type="Proteomes" id="UP000276133"/>
    </source>
</evidence>
<name>A0A3M7SJV9_BRAPC</name>